<evidence type="ECO:0000313" key="1">
    <source>
        <dbReference type="EMBL" id="RHC50176.1"/>
    </source>
</evidence>
<sequence>MKRTTIEKPAGEMNMVELAHNCMYAKDRWAWYRDYDSDMDLRDFIRKFSEAEGASELPEDNEALSDILMDNLQYGINDPDGRTALVYRLMWAMADLRETLMEYENTGAPLPETDGSQGRC</sequence>
<dbReference type="Proteomes" id="UP000283975">
    <property type="component" value="Unassembled WGS sequence"/>
</dbReference>
<organism evidence="1 2">
    <name type="scientific">Enterocloster bolteae</name>
    <dbReference type="NCBI Taxonomy" id="208479"/>
    <lineage>
        <taxon>Bacteria</taxon>
        <taxon>Bacillati</taxon>
        <taxon>Bacillota</taxon>
        <taxon>Clostridia</taxon>
        <taxon>Lachnospirales</taxon>
        <taxon>Lachnospiraceae</taxon>
        <taxon>Enterocloster</taxon>
    </lineage>
</organism>
<protein>
    <submittedName>
        <fullName evidence="1">Uncharacterized protein</fullName>
    </submittedName>
</protein>
<evidence type="ECO:0000313" key="2">
    <source>
        <dbReference type="Proteomes" id="UP000283975"/>
    </source>
</evidence>
<accession>A0A414AL77</accession>
<gene>
    <name evidence="1" type="ORF">DW839_25965</name>
</gene>
<reference evidence="1 2" key="1">
    <citation type="submission" date="2018-08" db="EMBL/GenBank/DDBJ databases">
        <title>A genome reference for cultivated species of the human gut microbiota.</title>
        <authorList>
            <person name="Zou Y."/>
            <person name="Xue W."/>
            <person name="Luo G."/>
        </authorList>
    </citation>
    <scope>NUCLEOTIDE SEQUENCE [LARGE SCALE GENOMIC DNA]</scope>
    <source>
        <strain evidence="1 2">AM35-14</strain>
    </source>
</reference>
<name>A0A414AL77_9FIRM</name>
<dbReference type="AlphaFoldDB" id="A0A414AL77"/>
<comment type="caution">
    <text evidence="1">The sequence shown here is derived from an EMBL/GenBank/DDBJ whole genome shotgun (WGS) entry which is preliminary data.</text>
</comment>
<dbReference type="EMBL" id="QSHZ01000038">
    <property type="protein sequence ID" value="RHC50176.1"/>
    <property type="molecule type" value="Genomic_DNA"/>
</dbReference>
<proteinExistence type="predicted"/>
<dbReference type="RefSeq" id="WP_021894710.1">
    <property type="nucleotide sequence ID" value="NZ_JAUUNS010000250.1"/>
</dbReference>